<dbReference type="EMBL" id="AOSV01000043">
    <property type="protein sequence ID" value="EMG35628.1"/>
    <property type="molecule type" value="Genomic_DNA"/>
</dbReference>
<dbReference type="InterPro" id="IPR027396">
    <property type="entry name" value="DsrEFH-like"/>
</dbReference>
<dbReference type="InterPro" id="IPR032836">
    <property type="entry name" value="DsrE2-like"/>
</dbReference>
<organism evidence="1 2">
    <name type="scientific">Desulfocurvibacter africanus PCS</name>
    <dbReference type="NCBI Taxonomy" id="1262666"/>
    <lineage>
        <taxon>Bacteria</taxon>
        <taxon>Pseudomonadati</taxon>
        <taxon>Thermodesulfobacteriota</taxon>
        <taxon>Desulfovibrionia</taxon>
        <taxon>Desulfovibrionales</taxon>
        <taxon>Desulfovibrionaceae</taxon>
        <taxon>Desulfocurvibacter</taxon>
    </lineage>
</organism>
<evidence type="ECO:0008006" key="3">
    <source>
        <dbReference type="Google" id="ProtNLM"/>
    </source>
</evidence>
<protein>
    <recommendedName>
        <fullName evidence="3">Peroxiredoxin family protein</fullName>
    </recommendedName>
</protein>
<dbReference type="AlphaFoldDB" id="M5Q0F4"/>
<dbReference type="OrthoDB" id="9802028at2"/>
<dbReference type="RefSeq" id="WP_005989819.1">
    <property type="nucleotide sequence ID" value="NZ_AOSV01000043.1"/>
</dbReference>
<dbReference type="PANTHER" id="PTHR34655:SF2">
    <property type="entry name" value="PEROXIREDOXIN FAMILY PROTEIN"/>
    <property type="match status" value="1"/>
</dbReference>
<evidence type="ECO:0000313" key="2">
    <source>
        <dbReference type="Proteomes" id="UP000011922"/>
    </source>
</evidence>
<evidence type="ECO:0000313" key="1">
    <source>
        <dbReference type="EMBL" id="EMG35628.1"/>
    </source>
</evidence>
<dbReference type="SUPFAM" id="SSF75169">
    <property type="entry name" value="DsrEFH-like"/>
    <property type="match status" value="1"/>
</dbReference>
<accession>M5Q0F4</accession>
<dbReference type="Proteomes" id="UP000011922">
    <property type="component" value="Unassembled WGS sequence"/>
</dbReference>
<dbReference type="PANTHER" id="PTHR34655">
    <property type="entry name" value="CONSERVED WITHIN P. AEROPHILUM"/>
    <property type="match status" value="1"/>
</dbReference>
<proteinExistence type="predicted"/>
<dbReference type="Gene3D" id="3.40.1260.10">
    <property type="entry name" value="DsrEFH-like"/>
    <property type="match status" value="1"/>
</dbReference>
<comment type="caution">
    <text evidence="1">The sequence shown here is derived from an EMBL/GenBank/DDBJ whole genome shotgun (WGS) entry which is preliminary data.</text>
</comment>
<dbReference type="Pfam" id="PF13686">
    <property type="entry name" value="DrsE_2"/>
    <property type="match status" value="1"/>
</dbReference>
<sequence length="147" mass="16100">MAETKDKAGFICVKDSLDGAYPSLVLGINAARQGMESKIFYSFMGLNLVIKGGVDRAKFIPPGAMGIIPGFSSLATSMMKKKIEKAHIPSLGELQEVAQIEGVELIACKMTIDMMEIKEDKLLEGVVIWTADDFLKYARECKVCLFT</sequence>
<reference evidence="1 2" key="1">
    <citation type="journal article" date="2013" name="Genome Announc.">
        <title>Draft Genome Sequence for Desulfovibrio africanus Strain PCS.</title>
        <authorList>
            <person name="Brown S.D."/>
            <person name="Utturkar S.M."/>
            <person name="Arkin A.P."/>
            <person name="Deutschbauer A.M."/>
            <person name="Elias D.A."/>
            <person name="Hazen T.C."/>
            <person name="Chakraborty R."/>
        </authorList>
    </citation>
    <scope>NUCLEOTIDE SEQUENCE [LARGE SCALE GENOMIC DNA]</scope>
    <source>
        <strain evidence="1 2">PCS</strain>
    </source>
</reference>
<dbReference type="PATRIC" id="fig|1262666.3.peg.3668"/>
<name>M5Q0F4_DESAF</name>
<gene>
    <name evidence="1" type="ORF">PCS_03605</name>
</gene>